<evidence type="ECO:0000256" key="10">
    <source>
        <dbReference type="RuleBase" id="RU363054"/>
    </source>
</evidence>
<dbReference type="InterPro" id="IPR051124">
    <property type="entry name" value="Phosphate_Transport_Permease"/>
</dbReference>
<dbReference type="GO" id="GO:0005315">
    <property type="term" value="F:phosphate transmembrane transporter activity"/>
    <property type="evidence" value="ECO:0007669"/>
    <property type="project" value="InterPro"/>
</dbReference>
<evidence type="ECO:0000256" key="5">
    <source>
        <dbReference type="ARBA" id="ARBA00022592"/>
    </source>
</evidence>
<dbReference type="InterPro" id="IPR035906">
    <property type="entry name" value="MetI-like_sf"/>
</dbReference>
<dbReference type="InterPro" id="IPR011864">
    <property type="entry name" value="Phosphate_PstC"/>
</dbReference>
<keyword evidence="7 9" id="KW-1133">Transmembrane helix</keyword>
<feature type="transmembrane region" description="Helical" evidence="9">
    <location>
        <begin position="12"/>
        <end position="40"/>
    </location>
</feature>
<keyword evidence="5 10" id="KW-0592">Phosphate transport</keyword>
<dbReference type="GO" id="GO:0005886">
    <property type="term" value="C:plasma membrane"/>
    <property type="evidence" value="ECO:0007669"/>
    <property type="project" value="UniProtKB-SubCell"/>
</dbReference>
<dbReference type="PROSITE" id="PS50928">
    <property type="entry name" value="ABC_TM1"/>
    <property type="match status" value="1"/>
</dbReference>
<evidence type="ECO:0000256" key="6">
    <source>
        <dbReference type="ARBA" id="ARBA00022692"/>
    </source>
</evidence>
<evidence type="ECO:0000256" key="1">
    <source>
        <dbReference type="ARBA" id="ARBA00004651"/>
    </source>
</evidence>
<evidence type="ECO:0000256" key="7">
    <source>
        <dbReference type="ARBA" id="ARBA00022989"/>
    </source>
</evidence>
<proteinExistence type="inferred from homology"/>
<comment type="caution">
    <text evidence="12">The sequence shown here is derived from an EMBL/GenBank/DDBJ whole genome shotgun (WGS) entry which is preliminary data.</text>
</comment>
<evidence type="ECO:0000256" key="3">
    <source>
        <dbReference type="ARBA" id="ARBA00022448"/>
    </source>
</evidence>
<keyword evidence="3 9" id="KW-0813">Transport</keyword>
<dbReference type="STRING" id="1797542.A3J59_00175"/>
<evidence type="ECO:0000256" key="2">
    <source>
        <dbReference type="ARBA" id="ARBA00007069"/>
    </source>
</evidence>
<dbReference type="PANTHER" id="PTHR30425:SF1">
    <property type="entry name" value="PHOSPHATE TRANSPORT SYSTEM PERMEASE PROTEIN PSTC"/>
    <property type="match status" value="1"/>
</dbReference>
<keyword evidence="8 9" id="KW-0472">Membrane</keyword>
<feature type="transmembrane region" description="Helical" evidence="9">
    <location>
        <begin position="262"/>
        <end position="285"/>
    </location>
</feature>
<keyword evidence="6 9" id="KW-0812">Transmembrane</keyword>
<dbReference type="EMBL" id="MHIL01000016">
    <property type="protein sequence ID" value="OGY51682.1"/>
    <property type="molecule type" value="Genomic_DNA"/>
</dbReference>
<comment type="function">
    <text evidence="10">Part of the binding-protein-dependent transport system for phosphate; probably responsible for the translocation of the substrate across the membrane.</text>
</comment>
<dbReference type="CDD" id="cd06261">
    <property type="entry name" value="TM_PBP2"/>
    <property type="match status" value="1"/>
</dbReference>
<dbReference type="Proteomes" id="UP000177310">
    <property type="component" value="Unassembled WGS sequence"/>
</dbReference>
<dbReference type="Gene3D" id="1.10.3720.10">
    <property type="entry name" value="MetI-like"/>
    <property type="match status" value="1"/>
</dbReference>
<evidence type="ECO:0000313" key="13">
    <source>
        <dbReference type="Proteomes" id="UP000177310"/>
    </source>
</evidence>
<feature type="transmembrane region" description="Helical" evidence="9">
    <location>
        <begin position="62"/>
        <end position="95"/>
    </location>
</feature>
<evidence type="ECO:0000256" key="4">
    <source>
        <dbReference type="ARBA" id="ARBA00022475"/>
    </source>
</evidence>
<protein>
    <recommendedName>
        <fullName evidence="10">Phosphate transport system permease protein</fullName>
    </recommendedName>
</protein>
<comment type="similarity">
    <text evidence="2 10">Belongs to the binding-protein-dependent transport system permease family. CysTW subfamily.</text>
</comment>
<dbReference type="SUPFAM" id="SSF161098">
    <property type="entry name" value="MetI-like"/>
    <property type="match status" value="1"/>
</dbReference>
<dbReference type="NCBIfam" id="TIGR02138">
    <property type="entry name" value="phosphate_pstC"/>
    <property type="match status" value="1"/>
</dbReference>
<keyword evidence="4 10" id="KW-1003">Cell membrane</keyword>
<dbReference type="InterPro" id="IPR000515">
    <property type="entry name" value="MetI-like"/>
</dbReference>
<feature type="transmembrane region" description="Helical" evidence="9">
    <location>
        <begin position="202"/>
        <end position="225"/>
    </location>
</feature>
<dbReference type="GO" id="GO:0006817">
    <property type="term" value="P:phosphate ion transport"/>
    <property type="evidence" value="ECO:0007669"/>
    <property type="project" value="UniProtKB-KW"/>
</dbReference>
<organism evidence="12 13">
    <name type="scientific">Candidatus Buchananbacteria bacterium RIFCSPHIGHO2_02_FULL_56_16</name>
    <dbReference type="NCBI Taxonomy" id="1797542"/>
    <lineage>
        <taxon>Bacteria</taxon>
        <taxon>Candidatus Buchananiibacteriota</taxon>
    </lineage>
</organism>
<evidence type="ECO:0000256" key="9">
    <source>
        <dbReference type="RuleBase" id="RU363032"/>
    </source>
</evidence>
<dbReference type="PANTHER" id="PTHR30425">
    <property type="entry name" value="PHOSPHATE TRANSPORT SYSTEM PERMEASE PROTEIN PST"/>
    <property type="match status" value="1"/>
</dbReference>
<evidence type="ECO:0000259" key="11">
    <source>
        <dbReference type="PROSITE" id="PS50928"/>
    </source>
</evidence>
<comment type="subcellular location">
    <subcellularLocation>
        <location evidence="1 9">Cell membrane</location>
        <topology evidence="1 9">Multi-pass membrane protein</topology>
    </subcellularLocation>
</comment>
<evidence type="ECO:0000313" key="12">
    <source>
        <dbReference type="EMBL" id="OGY51682.1"/>
    </source>
</evidence>
<feature type="transmembrane region" description="Helical" evidence="9">
    <location>
        <begin position="116"/>
        <end position="138"/>
    </location>
</feature>
<gene>
    <name evidence="12" type="ORF">A3J59_00175</name>
</gene>
<evidence type="ECO:0000256" key="8">
    <source>
        <dbReference type="ARBA" id="ARBA00023136"/>
    </source>
</evidence>
<feature type="transmembrane region" description="Helical" evidence="9">
    <location>
        <begin position="144"/>
        <end position="165"/>
    </location>
</feature>
<name>A0A1G1YH69_9BACT</name>
<accession>A0A1G1YH69</accession>
<dbReference type="AlphaFoldDB" id="A0A1G1YH69"/>
<dbReference type="Pfam" id="PF00528">
    <property type="entry name" value="BPD_transp_1"/>
    <property type="match status" value="1"/>
</dbReference>
<feature type="domain" description="ABC transmembrane type-1" evidence="11">
    <location>
        <begin position="70"/>
        <end position="281"/>
    </location>
</feature>
<sequence>MFRLYRFEKSRYVFTALATVTVVCLAGIFFFLASVGLGAFRQISLREFLFGLVWNPTAYGSVSWGIGALLMGTVLVSVTALVVAVPIGLAVAIYLSELASPRAREFIKPAVEMISSIPSVVLGLLGLLFFAPLIARLFGLTNALNALTAALLVAIAALPTIASICDDALSSVPARYREASLALGASQWETIRKAVLPAAKSGLLAGILLGFARIIGETMIVLMVAGNSVAFPRSLLDPVRPLAANIAIEIKEVVIGSLHWQALFAIGLMLFMLTFILNLLADVLVRKKLKA</sequence>
<reference evidence="12 13" key="1">
    <citation type="journal article" date="2016" name="Nat. Commun.">
        <title>Thousands of microbial genomes shed light on interconnected biogeochemical processes in an aquifer system.</title>
        <authorList>
            <person name="Anantharaman K."/>
            <person name="Brown C.T."/>
            <person name="Hug L.A."/>
            <person name="Sharon I."/>
            <person name="Castelle C.J."/>
            <person name="Probst A.J."/>
            <person name="Thomas B.C."/>
            <person name="Singh A."/>
            <person name="Wilkins M.J."/>
            <person name="Karaoz U."/>
            <person name="Brodie E.L."/>
            <person name="Williams K.H."/>
            <person name="Hubbard S.S."/>
            <person name="Banfield J.F."/>
        </authorList>
    </citation>
    <scope>NUCLEOTIDE SEQUENCE [LARGE SCALE GENOMIC DNA]</scope>
</reference>